<evidence type="ECO:0000256" key="2">
    <source>
        <dbReference type="ARBA" id="ARBA00004922"/>
    </source>
</evidence>
<keyword evidence="6 14" id="KW-0808">Transferase</keyword>
<dbReference type="GO" id="GO:0016263">
    <property type="term" value="F:glycoprotein-N-acetylgalactosamine 3-beta-galactosyltransferase activity"/>
    <property type="evidence" value="ECO:0007669"/>
    <property type="project" value="UniProtKB-EC"/>
</dbReference>
<evidence type="ECO:0000256" key="6">
    <source>
        <dbReference type="ARBA" id="ARBA00022679"/>
    </source>
</evidence>
<evidence type="ECO:0000256" key="10">
    <source>
        <dbReference type="ARBA" id="ARBA00022989"/>
    </source>
</evidence>
<feature type="domain" description="Fringe-like glycosyltransferase" evidence="13">
    <location>
        <begin position="168"/>
        <end position="307"/>
    </location>
</feature>
<gene>
    <name evidence="14" type="ORF">SEPMUDRAFT_162138</name>
</gene>
<feature type="chain" id="PRO_5004032333" description="N-acetylgalactosaminide beta-1,3-galactosyltransferase" evidence="12">
    <location>
        <begin position="30"/>
        <end position="440"/>
    </location>
</feature>
<comment type="pathway">
    <text evidence="2">Protein modification; protein glycosylation.</text>
</comment>
<proteinExistence type="inferred from homology"/>
<keyword evidence="12" id="KW-0732">Signal</keyword>
<dbReference type="GO" id="GO:0000166">
    <property type="term" value="F:nucleotide binding"/>
    <property type="evidence" value="ECO:0007669"/>
    <property type="project" value="UniProtKB-KW"/>
</dbReference>
<dbReference type="InterPro" id="IPR026050">
    <property type="entry name" value="C1GALT1/C1GALT1_chp1"/>
</dbReference>
<keyword evidence="7" id="KW-0812">Transmembrane</keyword>
<protein>
    <recommendedName>
        <fullName evidence="4">N-acetylgalactosaminide beta-1,3-galactosyltransferase</fullName>
        <ecNumber evidence="4">2.4.1.122</ecNumber>
    </recommendedName>
</protein>
<dbReference type="GeneID" id="27905118"/>
<keyword evidence="11" id="KW-0472">Membrane</keyword>
<dbReference type="PANTHER" id="PTHR23033">
    <property type="entry name" value="BETA1,3-GALACTOSYLTRANSFERASE"/>
    <property type="match status" value="1"/>
</dbReference>
<dbReference type="PANTHER" id="PTHR23033:SF47">
    <property type="entry name" value="APPLE DOMAIN-CONTAINING PROTEIN-RELATED"/>
    <property type="match status" value="1"/>
</dbReference>
<evidence type="ECO:0000256" key="4">
    <source>
        <dbReference type="ARBA" id="ARBA00012557"/>
    </source>
</evidence>
<evidence type="ECO:0000259" key="13">
    <source>
        <dbReference type="Pfam" id="PF02434"/>
    </source>
</evidence>
<keyword evidence="9" id="KW-0735">Signal-anchor</keyword>
<evidence type="ECO:0000256" key="7">
    <source>
        <dbReference type="ARBA" id="ARBA00022692"/>
    </source>
</evidence>
<dbReference type="OrthoDB" id="414175at2759"/>
<keyword evidence="8" id="KW-0547">Nucleotide-binding</keyword>
<dbReference type="InterPro" id="IPR003378">
    <property type="entry name" value="Fringe-like_glycosylTrfase"/>
</dbReference>
<dbReference type="STRING" id="692275.M3C781"/>
<dbReference type="GO" id="GO:0016020">
    <property type="term" value="C:membrane"/>
    <property type="evidence" value="ECO:0007669"/>
    <property type="project" value="UniProtKB-SubCell"/>
</dbReference>
<dbReference type="Pfam" id="PF02434">
    <property type="entry name" value="Fringe"/>
    <property type="match status" value="1"/>
</dbReference>
<accession>M3C781</accession>
<dbReference type="EC" id="2.4.1.122" evidence="4"/>
<evidence type="ECO:0000313" key="14">
    <source>
        <dbReference type="EMBL" id="EMF16116.1"/>
    </source>
</evidence>
<evidence type="ECO:0000256" key="5">
    <source>
        <dbReference type="ARBA" id="ARBA00022676"/>
    </source>
</evidence>
<evidence type="ECO:0000256" key="11">
    <source>
        <dbReference type="ARBA" id="ARBA00023136"/>
    </source>
</evidence>
<dbReference type="Proteomes" id="UP000016931">
    <property type="component" value="Unassembled WGS sequence"/>
</dbReference>
<comment type="subcellular location">
    <subcellularLocation>
        <location evidence="1">Membrane</location>
        <topology evidence="1">Single-pass type II membrane protein</topology>
    </subcellularLocation>
</comment>
<evidence type="ECO:0000256" key="1">
    <source>
        <dbReference type="ARBA" id="ARBA00004606"/>
    </source>
</evidence>
<dbReference type="eggNOG" id="KOG2246">
    <property type="taxonomic scope" value="Eukaryota"/>
</dbReference>
<comment type="similarity">
    <text evidence="3">Belongs to the glycosyltransferase 31 family. Beta3-Gal-T subfamily.</text>
</comment>
<sequence>MLPVPRFPKAILAASALALLLLFFSRPGGKNNDITTNTADLPCQNLPGADDVLVIMRTGATELADKLTMSFSSTFHCYKHLLIFSDYAEIYEGHQIHDVLIDVPDVIKKVHPDFVHYNRVAEIGRENLSASELSGNVSWESGPIGKNYNAGWRLDKWKFVPMINATAHMYPDKKWYVFVEPDTYLVWSNLLKWLSSGIDPAQPFYFGSEVQIGDDIFAHGGSAFVLSQPAVKMAADRYQHHEQEVLDFTATHWAGDCVLGKVLRDAGVDLTFSWPMFQGGNPALLEWEEEKGDQRLWCAPAMSYHHVSPQEKLRLFEFEQNWIRAQQPISSTSFANPSPETILHHRDLFKSFQRPEMTAHEKPNWNSAPPHDVDTDDCRQFCQLDSDCLTYTVGPEGCTIGKGLRLGQYKPGFTSGWMLDRIDAAVASLDSCTGSGWVAP</sequence>
<dbReference type="AlphaFoldDB" id="M3C781"/>
<evidence type="ECO:0000256" key="3">
    <source>
        <dbReference type="ARBA" id="ARBA00006462"/>
    </source>
</evidence>
<dbReference type="OMA" id="MLWRVDA"/>
<evidence type="ECO:0000256" key="12">
    <source>
        <dbReference type="SAM" id="SignalP"/>
    </source>
</evidence>
<feature type="signal peptide" evidence="12">
    <location>
        <begin position="1"/>
        <end position="29"/>
    </location>
</feature>
<name>M3C781_SPHMS</name>
<evidence type="ECO:0000256" key="8">
    <source>
        <dbReference type="ARBA" id="ARBA00022741"/>
    </source>
</evidence>
<reference evidence="14 15" key="1">
    <citation type="journal article" date="2012" name="PLoS Pathog.">
        <title>Diverse lifestyles and strategies of plant pathogenesis encoded in the genomes of eighteen Dothideomycetes fungi.</title>
        <authorList>
            <person name="Ohm R.A."/>
            <person name="Feau N."/>
            <person name="Henrissat B."/>
            <person name="Schoch C.L."/>
            <person name="Horwitz B.A."/>
            <person name="Barry K.W."/>
            <person name="Condon B.J."/>
            <person name="Copeland A.C."/>
            <person name="Dhillon B."/>
            <person name="Glaser F."/>
            <person name="Hesse C.N."/>
            <person name="Kosti I."/>
            <person name="LaButti K."/>
            <person name="Lindquist E.A."/>
            <person name="Lucas S."/>
            <person name="Salamov A.A."/>
            <person name="Bradshaw R.E."/>
            <person name="Ciuffetti L."/>
            <person name="Hamelin R.C."/>
            <person name="Kema G.H.J."/>
            <person name="Lawrence C."/>
            <person name="Scott J.A."/>
            <person name="Spatafora J.W."/>
            <person name="Turgeon B.G."/>
            <person name="de Wit P.J.G.M."/>
            <person name="Zhong S."/>
            <person name="Goodwin S.B."/>
            <person name="Grigoriev I.V."/>
        </authorList>
    </citation>
    <scope>NUCLEOTIDE SEQUENCE [LARGE SCALE GENOMIC DNA]</scope>
    <source>
        <strain evidence="14 15">SO2202</strain>
    </source>
</reference>
<dbReference type="RefSeq" id="XP_016764237.1">
    <property type="nucleotide sequence ID" value="XM_016907981.1"/>
</dbReference>
<dbReference type="HOGENOM" id="CLU_022549_3_1_1"/>
<evidence type="ECO:0000313" key="15">
    <source>
        <dbReference type="Proteomes" id="UP000016931"/>
    </source>
</evidence>
<evidence type="ECO:0000256" key="9">
    <source>
        <dbReference type="ARBA" id="ARBA00022968"/>
    </source>
</evidence>
<dbReference type="EMBL" id="KB456261">
    <property type="protein sequence ID" value="EMF16116.1"/>
    <property type="molecule type" value="Genomic_DNA"/>
</dbReference>
<keyword evidence="10" id="KW-1133">Transmembrane helix</keyword>
<organism evidence="14 15">
    <name type="scientific">Sphaerulina musiva (strain SO2202)</name>
    <name type="common">Poplar stem canker fungus</name>
    <name type="synonym">Septoria musiva</name>
    <dbReference type="NCBI Taxonomy" id="692275"/>
    <lineage>
        <taxon>Eukaryota</taxon>
        <taxon>Fungi</taxon>
        <taxon>Dikarya</taxon>
        <taxon>Ascomycota</taxon>
        <taxon>Pezizomycotina</taxon>
        <taxon>Dothideomycetes</taxon>
        <taxon>Dothideomycetidae</taxon>
        <taxon>Mycosphaerellales</taxon>
        <taxon>Mycosphaerellaceae</taxon>
        <taxon>Sphaerulina</taxon>
    </lineage>
</organism>
<keyword evidence="15" id="KW-1185">Reference proteome</keyword>
<dbReference type="Gene3D" id="3.90.550.50">
    <property type="match status" value="1"/>
</dbReference>
<keyword evidence="5" id="KW-0328">Glycosyltransferase</keyword>